<dbReference type="EMBL" id="FTOI01000003">
    <property type="protein sequence ID" value="SIS60808.1"/>
    <property type="molecule type" value="Genomic_DNA"/>
</dbReference>
<dbReference type="OrthoDB" id="1365906at2"/>
<proteinExistence type="predicted"/>
<sequence length="199" mass="23001">MKRTLFFASLLILTSCISIAKTIYGIKDPKIETKESIQKYANSIDMNSQNILLVKDKNAYKPMLQEFQRSIPEAVLFDSNGNRVTYKSNSQDCNAGLFATIPKLTPNTKLEQQSGKNLNDFTENLVNLNNNKVENLPKADFYLFLNWAKFMGKLNKDHVRIWEELAKNNKDVNIAVYKVNMDFLDTWDLKDKNFKMITK</sequence>
<reference evidence="3" key="1">
    <citation type="submission" date="2017-01" db="EMBL/GenBank/DDBJ databases">
        <authorList>
            <person name="Varghese N."/>
            <person name="Submissions S."/>
        </authorList>
    </citation>
    <scope>NUCLEOTIDE SEQUENCE [LARGE SCALE GENOMIC DNA]</scope>
    <source>
        <strain evidence="3">DSM 23145</strain>
    </source>
</reference>
<evidence type="ECO:0000313" key="2">
    <source>
        <dbReference type="EMBL" id="SIS60808.1"/>
    </source>
</evidence>
<dbReference type="STRING" id="713588.SAMN05421789_103195"/>
<dbReference type="PROSITE" id="PS51257">
    <property type="entry name" value="PROKAR_LIPOPROTEIN"/>
    <property type="match status" value="1"/>
</dbReference>
<organism evidence="2 3">
    <name type="scientific">Kaistella chaponensis</name>
    <dbReference type="NCBI Taxonomy" id="713588"/>
    <lineage>
        <taxon>Bacteria</taxon>
        <taxon>Pseudomonadati</taxon>
        <taxon>Bacteroidota</taxon>
        <taxon>Flavobacteriia</taxon>
        <taxon>Flavobacteriales</taxon>
        <taxon>Weeksellaceae</taxon>
        <taxon>Chryseobacterium group</taxon>
        <taxon>Kaistella</taxon>
    </lineage>
</organism>
<feature type="chain" id="PRO_5012342667" description="Lipoprotein" evidence="1">
    <location>
        <begin position="21"/>
        <end position="199"/>
    </location>
</feature>
<name>A0A1N7KGT7_9FLAO</name>
<evidence type="ECO:0008006" key="4">
    <source>
        <dbReference type="Google" id="ProtNLM"/>
    </source>
</evidence>
<accession>A0A1N7KGT7</accession>
<gene>
    <name evidence="2" type="ORF">SAMN05421789_103195</name>
</gene>
<dbReference type="Proteomes" id="UP000185839">
    <property type="component" value="Unassembled WGS sequence"/>
</dbReference>
<keyword evidence="3" id="KW-1185">Reference proteome</keyword>
<evidence type="ECO:0000256" key="1">
    <source>
        <dbReference type="SAM" id="SignalP"/>
    </source>
</evidence>
<feature type="signal peptide" evidence="1">
    <location>
        <begin position="1"/>
        <end position="20"/>
    </location>
</feature>
<protein>
    <recommendedName>
        <fullName evidence="4">Lipoprotein</fullName>
    </recommendedName>
</protein>
<keyword evidence="1" id="KW-0732">Signal</keyword>
<dbReference type="RefSeq" id="WP_076385841.1">
    <property type="nucleotide sequence ID" value="NZ_FTOI01000003.1"/>
</dbReference>
<evidence type="ECO:0000313" key="3">
    <source>
        <dbReference type="Proteomes" id="UP000185839"/>
    </source>
</evidence>
<dbReference type="AlphaFoldDB" id="A0A1N7KGT7"/>